<sequence>MNVLQPLADRYAWWLRRPAPQDTSDEDPSEVRAMPIVLRIEKAAPPARTPLLEAAAAAAIAVCLDPRAAEPEGEWHAEVSAWIDGRIRKVSRRARGAHWEAVQSLPGVTVRVGDAEARALLPWKVVETPQEVRRLQITGSDLPADEPGPVPAGAPVLWINPDVPMTAGKAAAQVGHATMLLAALLPPDELTAWQAAGFPCAVRTPEPADWKLLVPGDDPAGAWQTRGVVAVRDAGFTEVAPGTVTVVAQRASS</sequence>
<proteinExistence type="predicted"/>
<reference evidence="1 2" key="1">
    <citation type="submission" date="2020-08" db="EMBL/GenBank/DDBJ databases">
        <title>Sequencing the genomes of 1000 actinobacteria strains.</title>
        <authorList>
            <person name="Klenk H.-P."/>
        </authorList>
    </citation>
    <scope>NUCLEOTIDE SEQUENCE [LARGE SCALE GENOMIC DNA]</scope>
    <source>
        <strain evidence="1 2">DSM 43851</strain>
    </source>
</reference>
<name>A0A7W9NGL5_9PSEU</name>
<keyword evidence="2" id="KW-1185">Reference proteome</keyword>
<gene>
    <name evidence="1" type="ORF">BJ998_002399</name>
</gene>
<dbReference type="Proteomes" id="UP000585638">
    <property type="component" value="Unassembled WGS sequence"/>
</dbReference>
<dbReference type="Gene3D" id="3.40.1490.10">
    <property type="entry name" value="Bit1"/>
    <property type="match status" value="1"/>
</dbReference>
<organism evidence="1 2">
    <name type="scientific">Kutzneria kofuensis</name>
    <dbReference type="NCBI Taxonomy" id="103725"/>
    <lineage>
        <taxon>Bacteria</taxon>
        <taxon>Bacillati</taxon>
        <taxon>Actinomycetota</taxon>
        <taxon>Actinomycetes</taxon>
        <taxon>Pseudonocardiales</taxon>
        <taxon>Pseudonocardiaceae</taxon>
        <taxon>Kutzneria</taxon>
    </lineage>
</organism>
<dbReference type="AlphaFoldDB" id="A0A7W9NGL5"/>
<dbReference type="EMBL" id="JACHIR010000001">
    <property type="protein sequence ID" value="MBB5891203.1"/>
    <property type="molecule type" value="Genomic_DNA"/>
</dbReference>
<protein>
    <submittedName>
        <fullName evidence="1">Uncharacterized protein</fullName>
    </submittedName>
</protein>
<evidence type="ECO:0000313" key="2">
    <source>
        <dbReference type="Proteomes" id="UP000585638"/>
    </source>
</evidence>
<dbReference type="InterPro" id="IPR023476">
    <property type="entry name" value="Pep_tRNA_hydro_II_dom_sf"/>
</dbReference>
<accession>A0A7W9NGL5</accession>
<dbReference type="SUPFAM" id="SSF102462">
    <property type="entry name" value="Peptidyl-tRNA hydrolase II"/>
    <property type="match status" value="1"/>
</dbReference>
<dbReference type="RefSeq" id="WP_184861150.1">
    <property type="nucleotide sequence ID" value="NZ_JACHIR010000001.1"/>
</dbReference>
<comment type="caution">
    <text evidence="1">The sequence shown here is derived from an EMBL/GenBank/DDBJ whole genome shotgun (WGS) entry which is preliminary data.</text>
</comment>
<evidence type="ECO:0000313" key="1">
    <source>
        <dbReference type="EMBL" id="MBB5891203.1"/>
    </source>
</evidence>